<gene>
    <name evidence="3" type="ORF">EJ06DRAFT_556306</name>
</gene>
<dbReference type="Proteomes" id="UP000799640">
    <property type="component" value="Unassembled WGS sequence"/>
</dbReference>
<evidence type="ECO:0000313" key="4">
    <source>
        <dbReference type="Proteomes" id="UP000799640"/>
    </source>
</evidence>
<comment type="similarity">
    <text evidence="1">Belongs to the CAF1 family.</text>
</comment>
<reference evidence="3" key="1">
    <citation type="journal article" date="2020" name="Stud. Mycol.">
        <title>101 Dothideomycetes genomes: a test case for predicting lifestyles and emergence of pathogens.</title>
        <authorList>
            <person name="Haridas S."/>
            <person name="Albert R."/>
            <person name="Binder M."/>
            <person name="Bloem J."/>
            <person name="Labutti K."/>
            <person name="Salamov A."/>
            <person name="Andreopoulos B."/>
            <person name="Baker S."/>
            <person name="Barry K."/>
            <person name="Bills G."/>
            <person name="Bluhm B."/>
            <person name="Cannon C."/>
            <person name="Castanera R."/>
            <person name="Culley D."/>
            <person name="Daum C."/>
            <person name="Ezra D."/>
            <person name="Gonzalez J."/>
            <person name="Henrissat B."/>
            <person name="Kuo A."/>
            <person name="Liang C."/>
            <person name="Lipzen A."/>
            <person name="Lutzoni F."/>
            <person name="Magnuson J."/>
            <person name="Mondo S."/>
            <person name="Nolan M."/>
            <person name="Ohm R."/>
            <person name="Pangilinan J."/>
            <person name="Park H.-J."/>
            <person name="Ramirez L."/>
            <person name="Alfaro M."/>
            <person name="Sun H."/>
            <person name="Tritt A."/>
            <person name="Yoshinaga Y."/>
            <person name="Zwiers L.-H."/>
            <person name="Turgeon B."/>
            <person name="Goodwin S."/>
            <person name="Spatafora J."/>
            <person name="Crous P."/>
            <person name="Grigoriev I."/>
        </authorList>
    </citation>
    <scope>NUCLEOTIDE SEQUENCE</scope>
    <source>
        <strain evidence="3">CBS 262.69</strain>
    </source>
</reference>
<dbReference type="GO" id="GO:0005634">
    <property type="term" value="C:nucleus"/>
    <property type="evidence" value="ECO:0007669"/>
    <property type="project" value="TreeGrafter"/>
</dbReference>
<dbReference type="SUPFAM" id="SSF53098">
    <property type="entry name" value="Ribonuclease H-like"/>
    <property type="match status" value="1"/>
</dbReference>
<organism evidence="3 4">
    <name type="scientific">Trichodelitschia bisporula</name>
    <dbReference type="NCBI Taxonomy" id="703511"/>
    <lineage>
        <taxon>Eukaryota</taxon>
        <taxon>Fungi</taxon>
        <taxon>Dikarya</taxon>
        <taxon>Ascomycota</taxon>
        <taxon>Pezizomycotina</taxon>
        <taxon>Dothideomycetes</taxon>
        <taxon>Dothideomycetes incertae sedis</taxon>
        <taxon>Phaeotrichales</taxon>
        <taxon>Phaeotrichaceae</taxon>
        <taxon>Trichodelitschia</taxon>
    </lineage>
</organism>
<evidence type="ECO:0000256" key="1">
    <source>
        <dbReference type="ARBA" id="ARBA00008372"/>
    </source>
</evidence>
<protein>
    <submittedName>
        <fullName evidence="3">CAF1-domain-containing protein</fullName>
    </submittedName>
</protein>
<dbReference type="GO" id="GO:0000289">
    <property type="term" value="P:nuclear-transcribed mRNA poly(A) tail shortening"/>
    <property type="evidence" value="ECO:0007669"/>
    <property type="project" value="TreeGrafter"/>
</dbReference>
<feature type="region of interest" description="Disordered" evidence="2">
    <location>
        <begin position="497"/>
        <end position="522"/>
    </location>
</feature>
<dbReference type="Gene3D" id="3.30.420.10">
    <property type="entry name" value="Ribonuclease H-like superfamily/Ribonuclease H"/>
    <property type="match status" value="2"/>
</dbReference>
<dbReference type="GO" id="GO:1990432">
    <property type="term" value="P:siRNA 3'-end processing"/>
    <property type="evidence" value="ECO:0007669"/>
    <property type="project" value="TreeGrafter"/>
</dbReference>
<dbReference type="Pfam" id="PF04857">
    <property type="entry name" value="CAF1"/>
    <property type="match status" value="1"/>
</dbReference>
<dbReference type="GO" id="GO:1990431">
    <property type="term" value="P:priRNA 3'-end processing"/>
    <property type="evidence" value="ECO:0007669"/>
    <property type="project" value="TreeGrafter"/>
</dbReference>
<dbReference type="EMBL" id="ML996694">
    <property type="protein sequence ID" value="KAF2400807.1"/>
    <property type="molecule type" value="Genomic_DNA"/>
</dbReference>
<evidence type="ECO:0000313" key="3">
    <source>
        <dbReference type="EMBL" id="KAF2400807.1"/>
    </source>
</evidence>
<dbReference type="InterPro" id="IPR051181">
    <property type="entry name" value="CAF1_poly(A)_ribonucleases"/>
</dbReference>
<proteinExistence type="inferred from homology"/>
<dbReference type="PANTHER" id="PTHR15092">
    <property type="entry name" value="POLY A -SPECIFIC RIBONUCLEASE/TARGET OF EGR1, MEMBER 1"/>
    <property type="match status" value="1"/>
</dbReference>
<dbReference type="GO" id="GO:0003723">
    <property type="term" value="F:RNA binding"/>
    <property type="evidence" value="ECO:0007669"/>
    <property type="project" value="TreeGrafter"/>
</dbReference>
<dbReference type="InterPro" id="IPR036397">
    <property type="entry name" value="RNaseH_sf"/>
</dbReference>
<accession>A0A6G1HY91</accession>
<name>A0A6G1HY91_9PEZI</name>
<feature type="compositionally biased region" description="Polar residues" evidence="2">
    <location>
        <begin position="446"/>
        <end position="462"/>
    </location>
</feature>
<evidence type="ECO:0000256" key="2">
    <source>
        <dbReference type="SAM" id="MobiDB-lite"/>
    </source>
</evidence>
<feature type="compositionally biased region" description="Acidic residues" evidence="2">
    <location>
        <begin position="497"/>
        <end position="521"/>
    </location>
</feature>
<dbReference type="OrthoDB" id="1432093at2759"/>
<dbReference type="InterPro" id="IPR006941">
    <property type="entry name" value="RNase_CAF1"/>
</dbReference>
<dbReference type="InterPro" id="IPR012337">
    <property type="entry name" value="RNaseH-like_sf"/>
</dbReference>
<keyword evidence="4" id="KW-1185">Reference proteome</keyword>
<dbReference type="GO" id="GO:0000175">
    <property type="term" value="F:3'-5'-RNA exonuclease activity"/>
    <property type="evidence" value="ECO:0007669"/>
    <property type="project" value="TreeGrafter"/>
</dbReference>
<feature type="region of interest" description="Disordered" evidence="2">
    <location>
        <begin position="434"/>
        <end position="464"/>
    </location>
</feature>
<dbReference type="AlphaFoldDB" id="A0A6G1HY91"/>
<sequence length="577" mass="64109">MDITTANFGGRVLEIINDIASAHFVAVDLEMSGIQPNPQPGDRRKTRTLQELYTEAKQAAEKYATLQVGLICVIQDTNGKKYHVRPYNITLNPSFENSLGIDRTFFFQSRCVQFLKRHGFEFDKCLEVGVSCLSREEKNQTRDLANTPPTRMDLKIAEDDYDALTLVDHLRAKINEWIAKGVHDDSESLCISNLKDTTADSTGSSTLTTYHRALVHETVRNEYPTLKTGSENGAIFVKLKSNIEAESLDSLRVRQHSAEISKAVGFRWILEAMVGGDLSHMDIRQYAMETIRAYEPGVDNVMTYLAATRKSLDNLKNRRTVLVGHNMLFDLVYLLALLGPLPDSVEAFQATIHKLFPLIIDTKFMATAVERSPNSTNGASSLDQVMASLKSNKIPTIVLDSAFKKYRRRAYAHEAGYDSSVTAEIAILLSAELGADPGPESDAETVTDSQTEPLTESQTESPTRYRDWLPAPQVISPPAGPSRFAHETMFDVLGELGDDDETSQEEDEVPANEEQEAETASEDYVWTAIDYALSASEVSSIPALPLMPPLDDVFWSDYGNRLRVFGTVEGVLRFGGE</sequence>
<dbReference type="PANTHER" id="PTHR15092:SF22">
    <property type="entry name" value="POLY(A)-SPECIFIC RIBONUCLEASE PNLDC1"/>
    <property type="match status" value="1"/>
</dbReference>